<sequence>MTSNRLPPSVIEGPSLTGPELAVLLHLLAAATSDVLDPGLHVPALVADVALLLDGSVLQRPTLEALDEDLGPSDSTTAPADPRVSRLALAALVCWLAADPQVHRHPGVVAAAGRAGGAAAWFVGVLAQVPRALAGLRPSAAWVGDAEGREELARAFLASGGLLPAGEDDELASDRWFAVSSVHQRHLVAALAQEQRQAEELARRLAEQRAKEAAAQYANY</sequence>
<evidence type="ECO:0000313" key="3">
    <source>
        <dbReference type="Proteomes" id="UP000321798"/>
    </source>
</evidence>
<keyword evidence="3" id="KW-1185">Reference proteome</keyword>
<reference evidence="2 3" key="1">
    <citation type="submission" date="2019-07" db="EMBL/GenBank/DDBJ databases">
        <title>Whole genome shotgun sequence of Cellulomonas soli NBRC 109434.</title>
        <authorList>
            <person name="Hosoyama A."/>
            <person name="Uohara A."/>
            <person name="Ohji S."/>
            <person name="Ichikawa N."/>
        </authorList>
    </citation>
    <scope>NUCLEOTIDE SEQUENCE [LARGE SCALE GENOMIC DNA]</scope>
    <source>
        <strain evidence="2 3">NBRC 109434</strain>
    </source>
</reference>
<dbReference type="EMBL" id="BKAL01000003">
    <property type="protein sequence ID" value="GEP68480.1"/>
    <property type="molecule type" value="Genomic_DNA"/>
</dbReference>
<evidence type="ECO:0000256" key="1">
    <source>
        <dbReference type="SAM" id="Coils"/>
    </source>
</evidence>
<protein>
    <submittedName>
        <fullName evidence="2">Uncharacterized protein</fullName>
    </submittedName>
</protein>
<proteinExistence type="predicted"/>
<accession>A0A512PB96</accession>
<dbReference type="AlphaFoldDB" id="A0A512PB96"/>
<dbReference type="RefSeq" id="WP_146952221.1">
    <property type="nucleotide sequence ID" value="NZ_BAABBJ010000009.1"/>
</dbReference>
<dbReference type="OrthoDB" id="4827262at2"/>
<dbReference type="Proteomes" id="UP000321798">
    <property type="component" value="Unassembled WGS sequence"/>
</dbReference>
<comment type="caution">
    <text evidence="2">The sequence shown here is derived from an EMBL/GenBank/DDBJ whole genome shotgun (WGS) entry which is preliminary data.</text>
</comment>
<feature type="coiled-coil region" evidence="1">
    <location>
        <begin position="184"/>
        <end position="216"/>
    </location>
</feature>
<name>A0A512PB96_9CELL</name>
<evidence type="ECO:0000313" key="2">
    <source>
        <dbReference type="EMBL" id="GEP68480.1"/>
    </source>
</evidence>
<keyword evidence="1" id="KW-0175">Coiled coil</keyword>
<organism evidence="2 3">
    <name type="scientific">Cellulomonas soli</name>
    <dbReference type="NCBI Taxonomy" id="931535"/>
    <lineage>
        <taxon>Bacteria</taxon>
        <taxon>Bacillati</taxon>
        <taxon>Actinomycetota</taxon>
        <taxon>Actinomycetes</taxon>
        <taxon>Micrococcales</taxon>
        <taxon>Cellulomonadaceae</taxon>
        <taxon>Cellulomonas</taxon>
    </lineage>
</organism>
<gene>
    <name evidence="2" type="ORF">CSO01_11950</name>
</gene>